<keyword evidence="2" id="KW-1185">Reference proteome</keyword>
<comment type="caution">
    <text evidence="1">The sequence shown here is derived from an EMBL/GenBank/DDBJ whole genome shotgun (WGS) entry which is preliminary data.</text>
</comment>
<dbReference type="EMBL" id="UIHB01000007">
    <property type="protein sequence ID" value="SUZ29886.1"/>
    <property type="molecule type" value="Genomic_DNA"/>
</dbReference>
<gene>
    <name evidence="1" type="ORF">CPBF424_37350</name>
</gene>
<proteinExistence type="predicted"/>
<dbReference type="Proteomes" id="UP000254168">
    <property type="component" value="Unassembled WGS sequence"/>
</dbReference>
<protein>
    <submittedName>
        <fullName evidence="1">Uncharacterized protein</fullName>
    </submittedName>
</protein>
<dbReference type="AlphaFoldDB" id="A0AA46CBD9"/>
<evidence type="ECO:0000313" key="2">
    <source>
        <dbReference type="Proteomes" id="UP000254168"/>
    </source>
</evidence>
<reference evidence="1 2" key="1">
    <citation type="submission" date="2018-06" db="EMBL/GenBank/DDBJ databases">
        <authorList>
            <person name="Pothier F. J."/>
        </authorList>
    </citation>
    <scope>NUCLEOTIDE SEQUENCE [LARGE SCALE GENOMIC DNA]</scope>
    <source>
        <strain evidence="1 2">CPBF 424</strain>
    </source>
</reference>
<accession>A0AA46CBD9</accession>
<name>A0AA46CBD9_9XANT</name>
<organism evidence="1 2">
    <name type="scientific">Xanthomonas euroxanthea</name>
    <dbReference type="NCBI Taxonomy" id="2259622"/>
    <lineage>
        <taxon>Bacteria</taxon>
        <taxon>Pseudomonadati</taxon>
        <taxon>Pseudomonadota</taxon>
        <taxon>Gammaproteobacteria</taxon>
        <taxon>Lysobacterales</taxon>
        <taxon>Lysobacteraceae</taxon>
        <taxon>Xanthomonas</taxon>
    </lineage>
</organism>
<sequence length="98" mass="11520">MRGREKAVWAAVYARYSDDPSLGVTTANQAVPGFRIKELDGPQEEVWVKPNRKFMLISFEEWKVWYPISYKIQYKEPPSPEKVAADYEAFVRGRTDFW</sequence>
<evidence type="ECO:0000313" key="1">
    <source>
        <dbReference type="EMBL" id="SUZ29886.1"/>
    </source>
</evidence>